<comment type="similarity">
    <text evidence="1">To endonucleases of group I introns of fungi and phage.</text>
</comment>
<organism evidence="6 7">
    <name type="scientific">Jimgerdemannia flammicorona</name>
    <dbReference type="NCBI Taxonomy" id="994334"/>
    <lineage>
        <taxon>Eukaryota</taxon>
        <taxon>Fungi</taxon>
        <taxon>Fungi incertae sedis</taxon>
        <taxon>Mucoromycota</taxon>
        <taxon>Mucoromycotina</taxon>
        <taxon>Endogonomycetes</taxon>
        <taxon>Endogonales</taxon>
        <taxon>Endogonaceae</taxon>
        <taxon>Jimgerdemannia</taxon>
    </lineage>
</organism>
<dbReference type="CDD" id="cd10445">
    <property type="entry name" value="GIY-YIG_bI1_like"/>
    <property type="match status" value="1"/>
</dbReference>
<dbReference type="Pfam" id="PF07453">
    <property type="entry name" value="NUMOD1"/>
    <property type="match status" value="1"/>
</dbReference>
<name>A0A433QX85_9FUNG</name>
<evidence type="ECO:0000256" key="4">
    <source>
        <dbReference type="ARBA" id="ARBA00022801"/>
    </source>
</evidence>
<dbReference type="InterPro" id="IPR010896">
    <property type="entry name" value="NUMOD1"/>
</dbReference>
<dbReference type="Pfam" id="PF07460">
    <property type="entry name" value="NUMOD3"/>
    <property type="match status" value="2"/>
</dbReference>
<dbReference type="Proteomes" id="UP000274822">
    <property type="component" value="Unassembled WGS sequence"/>
</dbReference>
<reference evidence="6 7" key="1">
    <citation type="journal article" date="2018" name="New Phytol.">
        <title>Phylogenomics of Endogonaceae and evolution of mycorrhizas within Mucoromycota.</title>
        <authorList>
            <person name="Chang Y."/>
            <person name="Desiro A."/>
            <person name="Na H."/>
            <person name="Sandor L."/>
            <person name="Lipzen A."/>
            <person name="Clum A."/>
            <person name="Barry K."/>
            <person name="Grigoriev I.V."/>
            <person name="Martin F.M."/>
            <person name="Stajich J.E."/>
            <person name="Smith M.E."/>
            <person name="Bonito G."/>
            <person name="Spatafora J.W."/>
        </authorList>
    </citation>
    <scope>NUCLEOTIDE SEQUENCE [LARGE SCALE GENOMIC DNA]</scope>
    <source>
        <strain evidence="6 7">AD002</strain>
    </source>
</reference>
<dbReference type="SUPFAM" id="SSF82771">
    <property type="entry name" value="GIY-YIG endonuclease"/>
    <property type="match status" value="1"/>
</dbReference>
<dbReference type="SMART" id="SM00497">
    <property type="entry name" value="IENR1"/>
    <property type="match status" value="1"/>
</dbReference>
<keyword evidence="2" id="KW-0540">Nuclease</keyword>
<dbReference type="GO" id="GO:0016787">
    <property type="term" value="F:hydrolase activity"/>
    <property type="evidence" value="ECO:0007669"/>
    <property type="project" value="UniProtKB-KW"/>
</dbReference>
<dbReference type="Pfam" id="PF01541">
    <property type="entry name" value="GIY-YIG"/>
    <property type="match status" value="1"/>
</dbReference>
<keyword evidence="4" id="KW-0378">Hydrolase</keyword>
<dbReference type="GO" id="GO:0003677">
    <property type="term" value="F:DNA binding"/>
    <property type="evidence" value="ECO:0007669"/>
    <property type="project" value="InterPro"/>
</dbReference>
<dbReference type="InterPro" id="IPR000305">
    <property type="entry name" value="GIY-YIG_endonuc"/>
</dbReference>
<keyword evidence="7" id="KW-1185">Reference proteome</keyword>
<dbReference type="InterPro" id="IPR003611">
    <property type="entry name" value="NUMOD3"/>
</dbReference>
<dbReference type="Gene3D" id="3.40.1440.10">
    <property type="entry name" value="GIY-YIG endonuclease"/>
    <property type="match status" value="1"/>
</dbReference>
<evidence type="ECO:0000256" key="1">
    <source>
        <dbReference type="ARBA" id="ARBA00010045"/>
    </source>
</evidence>
<accession>A0A433QX85</accession>
<dbReference type="SMART" id="SM00465">
    <property type="entry name" value="GIYc"/>
    <property type="match status" value="1"/>
</dbReference>
<sequence>MATTLAQMGLLQHPLIRTYLLTIEMACLNLHLIQMQLLLRDELKNNPSGIYAFICIPTKKVYIGSSLNLRKRFSQHISGVRTNILLKRAITKYGLDNFCFVIMEYCPPERLLEREQVYLDFVSTEFKFNFLTVAGSTLGYKHTTDAKLAMSGENHPLFGKQRSAETRALISLSSTGRVLSEETRSQISESLKAKDLSGENNPFFGHRHSEETREAMSIALSGSNHYMFGKVANNARSTYLYGLDNKLIRVFSSKTELAQHLSVSRGTVNKYMNSGIAFNNLYFLRDSPIDV</sequence>
<evidence type="ECO:0000256" key="2">
    <source>
        <dbReference type="ARBA" id="ARBA00022722"/>
    </source>
</evidence>
<dbReference type="InterPro" id="IPR003647">
    <property type="entry name" value="Intron_nuc_1_rpt"/>
</dbReference>
<dbReference type="InterPro" id="IPR035901">
    <property type="entry name" value="GIY-YIG_endonuc_sf"/>
</dbReference>
<dbReference type="NCBIfam" id="TIGR01453">
    <property type="entry name" value="grpIintron_endo"/>
    <property type="match status" value="1"/>
</dbReference>
<protein>
    <recommendedName>
        <fullName evidence="5">GIY-YIG domain-containing protein</fullName>
    </recommendedName>
</protein>
<dbReference type="AlphaFoldDB" id="A0A433QX85"/>
<comment type="caution">
    <text evidence="6">The sequence shown here is derived from an EMBL/GenBank/DDBJ whole genome shotgun (WGS) entry which is preliminary data.</text>
</comment>
<gene>
    <name evidence="6" type="ORF">BC938DRAFT_480575</name>
</gene>
<evidence type="ECO:0000256" key="3">
    <source>
        <dbReference type="ARBA" id="ARBA00022759"/>
    </source>
</evidence>
<keyword evidence="3" id="KW-0255">Endonuclease</keyword>
<evidence type="ECO:0000259" key="5">
    <source>
        <dbReference type="PROSITE" id="PS50164"/>
    </source>
</evidence>
<dbReference type="GO" id="GO:0004519">
    <property type="term" value="F:endonuclease activity"/>
    <property type="evidence" value="ECO:0007669"/>
    <property type="project" value="UniProtKB-KW"/>
</dbReference>
<evidence type="ECO:0000313" key="7">
    <source>
        <dbReference type="Proteomes" id="UP000274822"/>
    </source>
</evidence>
<dbReference type="SMART" id="SM00496">
    <property type="entry name" value="IENR2"/>
    <property type="match status" value="4"/>
</dbReference>
<dbReference type="EMBL" id="RBNJ01000509">
    <property type="protein sequence ID" value="RUS34420.1"/>
    <property type="molecule type" value="Genomic_DNA"/>
</dbReference>
<dbReference type="PROSITE" id="PS50164">
    <property type="entry name" value="GIY_YIG"/>
    <property type="match status" value="1"/>
</dbReference>
<evidence type="ECO:0000313" key="6">
    <source>
        <dbReference type="EMBL" id="RUS34420.1"/>
    </source>
</evidence>
<proteinExistence type="predicted"/>
<feature type="domain" description="GIY-YIG" evidence="5">
    <location>
        <begin position="46"/>
        <end position="130"/>
    </location>
</feature>
<dbReference type="InterPro" id="IPR006350">
    <property type="entry name" value="Intron_endoG1"/>
</dbReference>
<dbReference type="SUPFAM" id="SSF64496">
    <property type="entry name" value="DNA-binding domain of intron-encoded endonucleases"/>
    <property type="match status" value="2"/>
</dbReference>